<dbReference type="AlphaFoldDB" id="A0A0A5HZG2"/>
<evidence type="ECO:0000259" key="1">
    <source>
        <dbReference type="Pfam" id="PF11575"/>
    </source>
</evidence>
<dbReference type="Proteomes" id="UP000030451">
    <property type="component" value="Unassembled WGS sequence"/>
</dbReference>
<dbReference type="RefSeq" id="WP_038187399.1">
    <property type="nucleotide sequence ID" value="NZ_JRWP01000004.1"/>
</dbReference>
<dbReference type="OrthoDB" id="7942745at2"/>
<organism evidence="2 3">
    <name type="scientific">Photobacterium sp. (strain ATCC 43367)</name>
    <dbReference type="NCBI Taxonomy" id="379097"/>
    <lineage>
        <taxon>Bacteria</taxon>
        <taxon>Pseudomonadati</taxon>
        <taxon>Pseudomonadota</taxon>
        <taxon>Gammaproteobacteria</taxon>
        <taxon>Vibrionales</taxon>
        <taxon>Vibrionaceae</taxon>
        <taxon>Vibrio</taxon>
        <taxon>Vibrio oreintalis group</taxon>
    </lineage>
</organism>
<accession>A0A0A5HZG2</accession>
<comment type="caution">
    <text evidence="2">The sequence shown here is derived from an EMBL/GenBank/DDBJ whole genome shotgun (WGS) entry which is preliminary data.</text>
</comment>
<reference evidence="2 3" key="1">
    <citation type="submission" date="2014-10" db="EMBL/GenBank/DDBJ databases">
        <title>Genome sequencing of Vibrio sinaloensis T08.</title>
        <authorList>
            <person name="Chan K.-G."/>
            <person name="Mohamad N.I."/>
        </authorList>
    </citation>
    <scope>NUCLEOTIDE SEQUENCE [LARGE SCALE GENOMIC DNA]</scope>
    <source>
        <strain evidence="2 3">T08</strain>
    </source>
</reference>
<dbReference type="Pfam" id="PF11575">
    <property type="entry name" value="FhuF_C"/>
    <property type="match status" value="1"/>
</dbReference>
<dbReference type="InterPro" id="IPR023998">
    <property type="entry name" value="FCR-like"/>
</dbReference>
<feature type="domain" description="Ferric siderophore reductase C-terminal" evidence="1">
    <location>
        <begin position="217"/>
        <end position="237"/>
    </location>
</feature>
<name>A0A0A5HZG2_PHOS4</name>
<dbReference type="InterPro" id="IPR024726">
    <property type="entry name" value="FhuF_C"/>
</dbReference>
<dbReference type="GO" id="GO:0051537">
    <property type="term" value="F:2 iron, 2 sulfur cluster binding"/>
    <property type="evidence" value="ECO:0007669"/>
    <property type="project" value="InterPro"/>
</dbReference>
<evidence type="ECO:0000313" key="3">
    <source>
        <dbReference type="Proteomes" id="UP000030451"/>
    </source>
</evidence>
<protein>
    <submittedName>
        <fullName evidence="2">(2Fe-2S)-binding protein</fullName>
    </submittedName>
</protein>
<gene>
    <name evidence="2" type="ORF">NM06_01880</name>
</gene>
<evidence type="ECO:0000313" key="2">
    <source>
        <dbReference type="EMBL" id="KGY09685.1"/>
    </source>
</evidence>
<proteinExistence type="predicted"/>
<sequence length="247" mass="28327">MSTNSFFDHLFQHAQQVTPYLAGKVESLPVDLQSERLIHISQPCSEQIEQLYLSLQSAHPEAGSAYWLTRTWTLLCWQPVYVAFISIYACQGLPYLTQMAQQVQERFIGGFQFEEDEVRTGTSEALIELAGRELMVLFDHYRQEMNQWTRIRPGFTKHLIADGILGCIVRLNQFAPGLSHNYLRQQALLWLKACNLPDKLVATLHSDQQDGHLKLVRTSCCLVYKCDGRELCSDCPRHPENKKVLTV</sequence>
<dbReference type="EMBL" id="JRWP01000004">
    <property type="protein sequence ID" value="KGY09685.1"/>
    <property type="molecule type" value="Genomic_DNA"/>
</dbReference>
<dbReference type="STRING" id="379097.SE23_00695"/>
<dbReference type="NCBIfam" id="TIGR03950">
    <property type="entry name" value="sidero_Fe_reduc"/>
    <property type="match status" value="1"/>
</dbReference>